<gene>
    <name evidence="2" type="ORF">FisN_16Hu031</name>
</gene>
<feature type="coiled-coil region" evidence="1">
    <location>
        <begin position="357"/>
        <end position="384"/>
    </location>
</feature>
<reference evidence="2 3" key="1">
    <citation type="journal article" date="2015" name="Plant Cell">
        <title>Oil accumulation by the oleaginous diatom Fistulifera solaris as revealed by the genome and transcriptome.</title>
        <authorList>
            <person name="Tanaka T."/>
            <person name="Maeda Y."/>
            <person name="Veluchamy A."/>
            <person name="Tanaka M."/>
            <person name="Abida H."/>
            <person name="Marechal E."/>
            <person name="Bowler C."/>
            <person name="Muto M."/>
            <person name="Sunaga Y."/>
            <person name="Tanaka M."/>
            <person name="Yoshino T."/>
            <person name="Taniguchi T."/>
            <person name="Fukuda Y."/>
            <person name="Nemoto M."/>
            <person name="Matsumoto M."/>
            <person name="Wong P.S."/>
            <person name="Aburatani S."/>
            <person name="Fujibuchi W."/>
        </authorList>
    </citation>
    <scope>NUCLEOTIDE SEQUENCE [LARGE SCALE GENOMIC DNA]</scope>
    <source>
        <strain evidence="2 3">JPCC DA0580</strain>
    </source>
</reference>
<evidence type="ECO:0000313" key="2">
    <source>
        <dbReference type="EMBL" id="GAX25192.1"/>
    </source>
</evidence>
<proteinExistence type="predicted"/>
<dbReference type="InParanoid" id="A0A1Z5KGF9"/>
<sequence length="429" mass="48060">MDVHGSTVHGTGFQNMNEPFLIIFRAVLNKHFIVISLHLHKSIVLPSITMSINSSIASTDKDSSDCESMNTAMQIAVAQGDIIMSTTQGIVSRNTDNAPPPDVVEVAHPFLQEEELHLTQRSFLSLLPRMWSLVISRSTGSFNKCRMINAMIDPSVRNLPDWKKNKTAADMTEKRIIGEECLKQVRALYNDKEKCNEPVKEFSWASAKHDAGEFRASLDFKLTKHLTTVQDVHAKMTALANEYNQAYQKWKGKTTKRSGQHDVAKEPFEDMHFNTPWLVYCHSVAEKHPIFAQATRREFPPGVGVCSSNPRTAVKPPPQKKAKQAAPIEATTVDEELVKSSQGVAKYVAAILDETKKKNLRERKDNLAKQIKEIKKLANKAAAETSDDGVAVTQNSVKTDTTEFSAIKDLFSKENEKEQVELELEELNK</sequence>
<protein>
    <submittedName>
        <fullName evidence="2">Uncharacterized protein</fullName>
    </submittedName>
</protein>
<keyword evidence="3" id="KW-1185">Reference proteome</keyword>
<name>A0A1Z5KGF9_FISSO</name>
<dbReference type="AlphaFoldDB" id="A0A1Z5KGF9"/>
<evidence type="ECO:0000256" key="1">
    <source>
        <dbReference type="SAM" id="Coils"/>
    </source>
</evidence>
<organism evidence="2 3">
    <name type="scientific">Fistulifera solaris</name>
    <name type="common">Oleaginous diatom</name>
    <dbReference type="NCBI Taxonomy" id="1519565"/>
    <lineage>
        <taxon>Eukaryota</taxon>
        <taxon>Sar</taxon>
        <taxon>Stramenopiles</taxon>
        <taxon>Ochrophyta</taxon>
        <taxon>Bacillariophyta</taxon>
        <taxon>Bacillariophyceae</taxon>
        <taxon>Bacillariophycidae</taxon>
        <taxon>Naviculales</taxon>
        <taxon>Naviculaceae</taxon>
        <taxon>Fistulifera</taxon>
    </lineage>
</organism>
<evidence type="ECO:0000313" key="3">
    <source>
        <dbReference type="Proteomes" id="UP000198406"/>
    </source>
</evidence>
<dbReference type="EMBL" id="BDSP01000222">
    <property type="protein sequence ID" value="GAX25192.1"/>
    <property type="molecule type" value="Genomic_DNA"/>
</dbReference>
<dbReference type="Proteomes" id="UP000198406">
    <property type="component" value="Unassembled WGS sequence"/>
</dbReference>
<keyword evidence="1" id="KW-0175">Coiled coil</keyword>
<accession>A0A1Z5KGF9</accession>
<comment type="caution">
    <text evidence="2">The sequence shown here is derived from an EMBL/GenBank/DDBJ whole genome shotgun (WGS) entry which is preliminary data.</text>
</comment>